<evidence type="ECO:0000256" key="1">
    <source>
        <dbReference type="ARBA" id="ARBA00010641"/>
    </source>
</evidence>
<protein>
    <submittedName>
        <fullName evidence="9">ECF RNA polymerase sigma factor RpoE</fullName>
    </submittedName>
</protein>
<dbReference type="NCBIfam" id="TIGR02937">
    <property type="entry name" value="sigma70-ECF"/>
    <property type="match status" value="1"/>
</dbReference>
<evidence type="ECO:0000256" key="6">
    <source>
        <dbReference type="SAM" id="MobiDB-lite"/>
    </source>
</evidence>
<name>A0A6N3G2P5_FLAPL</name>
<dbReference type="Gene3D" id="1.10.1740.10">
    <property type="match status" value="1"/>
</dbReference>
<dbReference type="Gene3D" id="1.10.10.10">
    <property type="entry name" value="Winged helix-like DNA-binding domain superfamily/Winged helix DNA-binding domain"/>
    <property type="match status" value="1"/>
</dbReference>
<dbReference type="GO" id="GO:0016987">
    <property type="term" value="F:sigma factor activity"/>
    <property type="evidence" value="ECO:0007669"/>
    <property type="project" value="UniProtKB-KW"/>
</dbReference>
<evidence type="ECO:0000259" key="8">
    <source>
        <dbReference type="Pfam" id="PF08281"/>
    </source>
</evidence>
<organism evidence="9">
    <name type="scientific">Flavonifractor plautii</name>
    <name type="common">Fusobacterium plautii</name>
    <dbReference type="NCBI Taxonomy" id="292800"/>
    <lineage>
        <taxon>Bacteria</taxon>
        <taxon>Bacillati</taxon>
        <taxon>Bacillota</taxon>
        <taxon>Clostridia</taxon>
        <taxon>Eubacteriales</taxon>
        <taxon>Oscillospiraceae</taxon>
        <taxon>Flavonifractor</taxon>
    </lineage>
</organism>
<keyword evidence="3" id="KW-0731">Sigma factor</keyword>
<feature type="region of interest" description="Disordered" evidence="6">
    <location>
        <begin position="92"/>
        <end position="118"/>
    </location>
</feature>
<dbReference type="InterPro" id="IPR013325">
    <property type="entry name" value="RNA_pol_sigma_r2"/>
</dbReference>
<dbReference type="InterPro" id="IPR039425">
    <property type="entry name" value="RNA_pol_sigma-70-like"/>
</dbReference>
<evidence type="ECO:0000256" key="2">
    <source>
        <dbReference type="ARBA" id="ARBA00023015"/>
    </source>
</evidence>
<dbReference type="SUPFAM" id="SSF88659">
    <property type="entry name" value="Sigma3 and sigma4 domains of RNA polymerase sigma factors"/>
    <property type="match status" value="1"/>
</dbReference>
<evidence type="ECO:0000259" key="7">
    <source>
        <dbReference type="Pfam" id="PF04542"/>
    </source>
</evidence>
<sequence>MGKGGDGVEQRELVERLLRRDETGMEELLRHYGPLMKYVIAPILPDPRDREDCLSEAALRVWERIGQFDGERGSWAAWLTALTRNTALNRARSNARHGGEALSEQTPSQEPGPEETVLQRERRAALQRALEELPAGSRALLYRKYYYRQSTAQIAAELGLTERAVEGKLYRLKKRLRKSLGGEGHAGT</sequence>
<dbReference type="Pfam" id="PF08281">
    <property type="entry name" value="Sigma70_r4_2"/>
    <property type="match status" value="1"/>
</dbReference>
<comment type="similarity">
    <text evidence="1">Belongs to the sigma-70 factor family. ECF subfamily.</text>
</comment>
<dbReference type="PANTHER" id="PTHR43133">
    <property type="entry name" value="RNA POLYMERASE ECF-TYPE SIGMA FACTO"/>
    <property type="match status" value="1"/>
</dbReference>
<dbReference type="PANTHER" id="PTHR43133:SF8">
    <property type="entry name" value="RNA POLYMERASE SIGMA FACTOR HI_1459-RELATED"/>
    <property type="match status" value="1"/>
</dbReference>
<keyword evidence="2" id="KW-0805">Transcription regulation</keyword>
<dbReference type="GO" id="GO:0006352">
    <property type="term" value="P:DNA-templated transcription initiation"/>
    <property type="evidence" value="ECO:0007669"/>
    <property type="project" value="InterPro"/>
</dbReference>
<gene>
    <name evidence="9" type="primary">rpoE</name>
    <name evidence="9" type="ORF">FPLFYP42_02896</name>
</gene>
<proteinExistence type="inferred from homology"/>
<dbReference type="InterPro" id="IPR013249">
    <property type="entry name" value="RNA_pol_sigma70_r4_t2"/>
</dbReference>
<dbReference type="InterPro" id="IPR014284">
    <property type="entry name" value="RNA_pol_sigma-70_dom"/>
</dbReference>
<dbReference type="Pfam" id="PF04542">
    <property type="entry name" value="Sigma70_r2"/>
    <property type="match status" value="1"/>
</dbReference>
<evidence type="ECO:0000313" key="9">
    <source>
        <dbReference type="EMBL" id="VYU58495.1"/>
    </source>
</evidence>
<dbReference type="InterPro" id="IPR013324">
    <property type="entry name" value="RNA_pol_sigma_r3/r4-like"/>
</dbReference>
<dbReference type="InterPro" id="IPR007627">
    <property type="entry name" value="RNA_pol_sigma70_r2"/>
</dbReference>
<dbReference type="AlphaFoldDB" id="A0A6N3G2P5"/>
<keyword evidence="4" id="KW-0238">DNA-binding</keyword>
<dbReference type="EMBL" id="CACRUB010000047">
    <property type="protein sequence ID" value="VYU58495.1"/>
    <property type="molecule type" value="Genomic_DNA"/>
</dbReference>
<keyword evidence="5" id="KW-0804">Transcription</keyword>
<dbReference type="InterPro" id="IPR036388">
    <property type="entry name" value="WH-like_DNA-bd_sf"/>
</dbReference>
<feature type="domain" description="RNA polymerase sigma-70 region 2" evidence="7">
    <location>
        <begin position="28"/>
        <end position="96"/>
    </location>
</feature>
<accession>A0A6N3G2P5</accession>
<dbReference type="GO" id="GO:0003677">
    <property type="term" value="F:DNA binding"/>
    <property type="evidence" value="ECO:0007669"/>
    <property type="project" value="UniProtKB-KW"/>
</dbReference>
<feature type="domain" description="RNA polymerase sigma factor 70 region 4 type 2" evidence="8">
    <location>
        <begin position="124"/>
        <end position="176"/>
    </location>
</feature>
<reference evidence="9" key="1">
    <citation type="submission" date="2019-11" db="EMBL/GenBank/DDBJ databases">
        <authorList>
            <person name="Feng L."/>
        </authorList>
    </citation>
    <scope>NUCLEOTIDE SEQUENCE</scope>
    <source>
        <strain evidence="9">FplautiiLFYP42</strain>
    </source>
</reference>
<evidence type="ECO:0000256" key="4">
    <source>
        <dbReference type="ARBA" id="ARBA00023125"/>
    </source>
</evidence>
<evidence type="ECO:0000256" key="5">
    <source>
        <dbReference type="ARBA" id="ARBA00023163"/>
    </source>
</evidence>
<dbReference type="SUPFAM" id="SSF88946">
    <property type="entry name" value="Sigma2 domain of RNA polymerase sigma factors"/>
    <property type="match status" value="1"/>
</dbReference>
<evidence type="ECO:0000256" key="3">
    <source>
        <dbReference type="ARBA" id="ARBA00023082"/>
    </source>
</evidence>